<feature type="region of interest" description="Disordered" evidence="1">
    <location>
        <begin position="195"/>
        <end position="218"/>
    </location>
</feature>
<dbReference type="AlphaFoldDB" id="A0A226CXQ0"/>
<proteinExistence type="predicted"/>
<feature type="transmembrane region" description="Helical" evidence="2">
    <location>
        <begin position="42"/>
        <end position="65"/>
    </location>
</feature>
<name>A0A226CXQ0_FOLCA</name>
<keyword evidence="2" id="KW-0812">Transmembrane</keyword>
<comment type="caution">
    <text evidence="3">The sequence shown here is derived from an EMBL/GenBank/DDBJ whole genome shotgun (WGS) entry which is preliminary data.</text>
</comment>
<keyword evidence="2" id="KW-1133">Transmembrane helix</keyword>
<evidence type="ECO:0000256" key="1">
    <source>
        <dbReference type="SAM" id="MobiDB-lite"/>
    </source>
</evidence>
<feature type="region of interest" description="Disordered" evidence="1">
    <location>
        <begin position="400"/>
        <end position="461"/>
    </location>
</feature>
<evidence type="ECO:0000313" key="3">
    <source>
        <dbReference type="EMBL" id="OXA38102.1"/>
    </source>
</evidence>
<sequence>MSNGEEYAQVLIPDKAVVISRDRRSMLPSMGKSSNNDDTSRWLSLLAVFLTGVIAVLATIAVVRYEGKIGEYETRITELETDLDTFFQVLSEEIDYERENHRAKVSTTHANNGKKKTGEVANEEEQWRLMGEDLEHKIHPHRKPEQGSEKLRRKRQVLDDVPRFPYLPNSFGSDVERSDDGIPIVDRSYQVSSVNTGRRSSAGGRFVGAPVVSPTPDSEGLRLYEGLVETGGRNEPKSLDFGSSSNNDDELSPLLPHHKVSAAWSEKGASNPPSRLQLRSGDAENVDRYGGPRFANELTYTRSRPTARYTGPARPTTRPVSSSRPQAGATYHRNSRVAATYSSGIDNYGGGGGARVAPTAAARTTRRRKVNQGGVEEYPPLRTMGYGQGEVIARVIQDEDRQPQQQYQQQRRSQQVDRKPGALRSQQQYLSRRPVETFRRPVAPPTEHPSGYSERSGPLNVTINRSVPFGTYYSSARGNWDTNTYQQQTQRYSNRY</sequence>
<gene>
    <name evidence="3" type="ORF">Fcan01_27142</name>
</gene>
<dbReference type="EMBL" id="LNIX01000048">
    <property type="protein sequence ID" value="OXA38102.1"/>
    <property type="molecule type" value="Genomic_DNA"/>
</dbReference>
<feature type="compositionally biased region" description="Low complexity" evidence="1">
    <location>
        <begin position="403"/>
        <end position="413"/>
    </location>
</feature>
<evidence type="ECO:0000313" key="4">
    <source>
        <dbReference type="Proteomes" id="UP000198287"/>
    </source>
</evidence>
<feature type="region of interest" description="Disordered" evidence="1">
    <location>
        <begin position="230"/>
        <end position="383"/>
    </location>
</feature>
<keyword evidence="4" id="KW-1185">Reference proteome</keyword>
<organism evidence="3 4">
    <name type="scientific">Folsomia candida</name>
    <name type="common">Springtail</name>
    <dbReference type="NCBI Taxonomy" id="158441"/>
    <lineage>
        <taxon>Eukaryota</taxon>
        <taxon>Metazoa</taxon>
        <taxon>Ecdysozoa</taxon>
        <taxon>Arthropoda</taxon>
        <taxon>Hexapoda</taxon>
        <taxon>Collembola</taxon>
        <taxon>Entomobryomorpha</taxon>
        <taxon>Isotomoidea</taxon>
        <taxon>Isotomidae</taxon>
        <taxon>Proisotominae</taxon>
        <taxon>Folsomia</taxon>
    </lineage>
</organism>
<reference evidence="3 4" key="1">
    <citation type="submission" date="2015-12" db="EMBL/GenBank/DDBJ databases">
        <title>The genome of Folsomia candida.</title>
        <authorList>
            <person name="Faddeeva A."/>
            <person name="Derks M.F."/>
            <person name="Anvar Y."/>
            <person name="Smit S."/>
            <person name="Van Straalen N."/>
            <person name="Roelofs D."/>
        </authorList>
    </citation>
    <scope>NUCLEOTIDE SEQUENCE [LARGE SCALE GENOMIC DNA]</scope>
    <source>
        <strain evidence="3 4">VU population</strain>
        <tissue evidence="3">Whole body</tissue>
    </source>
</reference>
<protein>
    <submittedName>
        <fullName evidence="3">Uncharacterized protein</fullName>
    </submittedName>
</protein>
<dbReference type="Proteomes" id="UP000198287">
    <property type="component" value="Unassembled WGS sequence"/>
</dbReference>
<accession>A0A226CXQ0</accession>
<keyword evidence="2" id="KW-0472">Membrane</keyword>
<feature type="region of interest" description="Disordered" evidence="1">
    <location>
        <begin position="101"/>
        <end position="122"/>
    </location>
</feature>
<evidence type="ECO:0000256" key="2">
    <source>
        <dbReference type="SAM" id="Phobius"/>
    </source>
</evidence>